<dbReference type="PANTHER" id="PTHR43790">
    <property type="entry name" value="CARBOHYDRATE TRANSPORT ATP-BINDING PROTEIN MG119-RELATED"/>
    <property type="match status" value="1"/>
</dbReference>
<dbReference type="GO" id="GO:0016887">
    <property type="term" value="F:ATP hydrolysis activity"/>
    <property type="evidence" value="ECO:0007669"/>
    <property type="project" value="InterPro"/>
</dbReference>
<dbReference type="InterPro" id="IPR027417">
    <property type="entry name" value="P-loop_NTPase"/>
</dbReference>
<reference evidence="11 12" key="1">
    <citation type="submission" date="2020-04" db="EMBL/GenBank/DDBJ databases">
        <authorList>
            <person name="De Canck E."/>
        </authorList>
    </citation>
    <scope>NUCLEOTIDE SEQUENCE [LARGE SCALE GENOMIC DNA]</scope>
    <source>
        <strain evidence="11 12">LMG 28138</strain>
    </source>
</reference>
<keyword evidence="1" id="KW-0813">Transport</keyword>
<keyword evidence="5" id="KW-0677">Repeat</keyword>
<dbReference type="CDD" id="cd03216">
    <property type="entry name" value="ABC_Carb_Monos_I"/>
    <property type="match status" value="1"/>
</dbReference>
<dbReference type="AlphaFoldDB" id="A0A6S7AZ65"/>
<evidence type="ECO:0000256" key="3">
    <source>
        <dbReference type="ARBA" id="ARBA00022519"/>
    </source>
</evidence>
<dbReference type="PROSITE" id="PS50893">
    <property type="entry name" value="ABC_TRANSPORTER_2"/>
    <property type="match status" value="2"/>
</dbReference>
<dbReference type="PROSITE" id="PS00211">
    <property type="entry name" value="ABC_TRANSPORTER_1"/>
    <property type="match status" value="1"/>
</dbReference>
<evidence type="ECO:0000256" key="6">
    <source>
        <dbReference type="ARBA" id="ARBA00022741"/>
    </source>
</evidence>
<sequence>MEVTDGPKRDLLEVSDLRKSYGPTIAVGGVSFSIRRGEVHALLGENGAGKSTLVKILSGVVPVDAGSMTLNGTSYQPASILDARAKGVSTAFQEHSLLTNLTVAENLALPTLKKGIARLVSRRGNDQAAEAILHEYDLAHFDPRTVVSALTLADRQRLEIVRALSKRPKLLILDEPTAVLASTDWLFALIRTEIARGTSVLYISHRLNEIRELCARGTVLRSGKSVATTELKDTDDAAIFEMMVGSRLASFTRERVVIDTAAEPRLHVNDLSAGMVRNVGFNVPAGSVVGLAGLDGQGQADLFHALFGLKPLQSGEIKIDGKAVRIKSPAHALRAGIEVSLLPEERKTQGIFPTLSVQKNMTLSALRSISSLGVVRGQRDAALARKVAAQVDLQERYVGFQIGELSGGNQQKALLGRVLMTGARTLLLFDPTRGVDVGTKQAIYKVIQEYARSGGAVLMYSSELSELVQLCDECLVIYGGRIVSRLEGEQIDEKAIIAAATGHREDVSVRAAA</sequence>
<keyword evidence="8" id="KW-1278">Translocase</keyword>
<keyword evidence="4" id="KW-0762">Sugar transport</keyword>
<evidence type="ECO:0000256" key="8">
    <source>
        <dbReference type="ARBA" id="ARBA00022967"/>
    </source>
</evidence>
<evidence type="ECO:0000256" key="5">
    <source>
        <dbReference type="ARBA" id="ARBA00022737"/>
    </source>
</evidence>
<dbReference type="SMART" id="SM00382">
    <property type="entry name" value="AAA"/>
    <property type="match status" value="1"/>
</dbReference>
<dbReference type="InterPro" id="IPR050107">
    <property type="entry name" value="ABC_carbohydrate_import_ATPase"/>
</dbReference>
<dbReference type="Proteomes" id="UP000494115">
    <property type="component" value="Unassembled WGS sequence"/>
</dbReference>
<feature type="domain" description="ABC transporter" evidence="10">
    <location>
        <begin position="12"/>
        <end position="247"/>
    </location>
</feature>
<organism evidence="11 12">
    <name type="scientific">Pararobbsia alpina</name>
    <dbReference type="NCBI Taxonomy" id="621374"/>
    <lineage>
        <taxon>Bacteria</taxon>
        <taxon>Pseudomonadati</taxon>
        <taxon>Pseudomonadota</taxon>
        <taxon>Betaproteobacteria</taxon>
        <taxon>Burkholderiales</taxon>
        <taxon>Burkholderiaceae</taxon>
        <taxon>Pararobbsia</taxon>
    </lineage>
</organism>
<evidence type="ECO:0000256" key="7">
    <source>
        <dbReference type="ARBA" id="ARBA00022840"/>
    </source>
</evidence>
<keyword evidence="7 11" id="KW-0067">ATP-binding</keyword>
<dbReference type="GO" id="GO:0005524">
    <property type="term" value="F:ATP binding"/>
    <property type="evidence" value="ECO:0007669"/>
    <property type="project" value="UniProtKB-KW"/>
</dbReference>
<dbReference type="InterPro" id="IPR003439">
    <property type="entry name" value="ABC_transporter-like_ATP-bd"/>
</dbReference>
<dbReference type="EMBL" id="CADIKM010000003">
    <property type="protein sequence ID" value="CAB3780176.1"/>
    <property type="molecule type" value="Genomic_DNA"/>
</dbReference>
<name>A0A6S7AZ65_9BURK</name>
<dbReference type="InterPro" id="IPR017871">
    <property type="entry name" value="ABC_transporter-like_CS"/>
</dbReference>
<evidence type="ECO:0000256" key="2">
    <source>
        <dbReference type="ARBA" id="ARBA00022475"/>
    </source>
</evidence>
<evidence type="ECO:0000313" key="11">
    <source>
        <dbReference type="EMBL" id="CAB3780176.1"/>
    </source>
</evidence>
<evidence type="ECO:0000313" key="12">
    <source>
        <dbReference type="Proteomes" id="UP000494115"/>
    </source>
</evidence>
<proteinExistence type="predicted"/>
<keyword evidence="12" id="KW-1185">Reference proteome</keyword>
<protein>
    <submittedName>
        <fullName evidence="11">Galactose/methyl galactoside import ATP-binding protein MglA</fullName>
    </submittedName>
</protein>
<keyword evidence="2" id="KW-1003">Cell membrane</keyword>
<evidence type="ECO:0000256" key="9">
    <source>
        <dbReference type="ARBA" id="ARBA00023136"/>
    </source>
</evidence>
<dbReference type="Pfam" id="PF00005">
    <property type="entry name" value="ABC_tran"/>
    <property type="match status" value="2"/>
</dbReference>
<evidence type="ECO:0000256" key="4">
    <source>
        <dbReference type="ARBA" id="ARBA00022597"/>
    </source>
</evidence>
<keyword evidence="9" id="KW-0472">Membrane</keyword>
<dbReference type="CDD" id="cd03215">
    <property type="entry name" value="ABC_Carb_Monos_II"/>
    <property type="match status" value="1"/>
</dbReference>
<feature type="domain" description="ABC transporter" evidence="10">
    <location>
        <begin position="252"/>
        <end position="504"/>
    </location>
</feature>
<keyword evidence="3" id="KW-0997">Cell inner membrane</keyword>
<evidence type="ECO:0000259" key="10">
    <source>
        <dbReference type="PROSITE" id="PS50893"/>
    </source>
</evidence>
<accession>A0A6S7AZ65</accession>
<dbReference type="Gene3D" id="3.40.50.300">
    <property type="entry name" value="P-loop containing nucleotide triphosphate hydrolases"/>
    <property type="match status" value="2"/>
</dbReference>
<dbReference type="PANTHER" id="PTHR43790:SF3">
    <property type="entry name" value="D-ALLOSE IMPORT ATP-BINDING PROTEIN ALSA-RELATED"/>
    <property type="match status" value="1"/>
</dbReference>
<keyword evidence="6" id="KW-0547">Nucleotide-binding</keyword>
<gene>
    <name evidence="11" type="primary">mglA_1</name>
    <name evidence="11" type="ORF">LMG28138_00984</name>
</gene>
<dbReference type="InterPro" id="IPR003593">
    <property type="entry name" value="AAA+_ATPase"/>
</dbReference>
<evidence type="ECO:0000256" key="1">
    <source>
        <dbReference type="ARBA" id="ARBA00022448"/>
    </source>
</evidence>
<dbReference type="SUPFAM" id="SSF52540">
    <property type="entry name" value="P-loop containing nucleoside triphosphate hydrolases"/>
    <property type="match status" value="2"/>
</dbReference>